<evidence type="ECO:0000256" key="9">
    <source>
        <dbReference type="ARBA" id="ARBA00023136"/>
    </source>
</evidence>
<dbReference type="Gene3D" id="2.40.160.10">
    <property type="entry name" value="Porin"/>
    <property type="match status" value="1"/>
</dbReference>
<evidence type="ECO:0000256" key="8">
    <source>
        <dbReference type="ARBA" id="ARBA00023114"/>
    </source>
</evidence>
<evidence type="ECO:0000256" key="6">
    <source>
        <dbReference type="ARBA" id="ARBA00022729"/>
    </source>
</evidence>
<dbReference type="InterPro" id="IPR001702">
    <property type="entry name" value="Porin_Gram-ve"/>
</dbReference>
<name>A0ABW0MBW1_9BURK</name>
<dbReference type="InterPro" id="IPR023614">
    <property type="entry name" value="Porin_dom_sf"/>
</dbReference>
<dbReference type="RefSeq" id="WP_378997579.1">
    <property type="nucleotide sequence ID" value="NZ_JBHSMT010000014.1"/>
</dbReference>
<feature type="domain" description="Porin" evidence="13">
    <location>
        <begin position="7"/>
        <end position="335"/>
    </location>
</feature>
<feature type="chain" id="PRO_5045417625" evidence="12">
    <location>
        <begin position="21"/>
        <end position="377"/>
    </location>
</feature>
<evidence type="ECO:0000259" key="13">
    <source>
        <dbReference type="Pfam" id="PF13609"/>
    </source>
</evidence>
<dbReference type="InterPro" id="IPR002299">
    <property type="entry name" value="Porin_Neis"/>
</dbReference>
<evidence type="ECO:0000256" key="12">
    <source>
        <dbReference type="SAM" id="SignalP"/>
    </source>
</evidence>
<dbReference type="EMBL" id="JBHSMT010000014">
    <property type="protein sequence ID" value="MFC5474472.1"/>
    <property type="molecule type" value="Genomic_DNA"/>
</dbReference>
<keyword evidence="6 12" id="KW-0732">Signal</keyword>
<evidence type="ECO:0000256" key="2">
    <source>
        <dbReference type="ARBA" id="ARBA00011233"/>
    </source>
</evidence>
<evidence type="ECO:0000256" key="5">
    <source>
        <dbReference type="ARBA" id="ARBA00022692"/>
    </source>
</evidence>
<feature type="region of interest" description="Disordered" evidence="11">
    <location>
        <begin position="247"/>
        <end position="266"/>
    </location>
</feature>
<evidence type="ECO:0000256" key="11">
    <source>
        <dbReference type="SAM" id="MobiDB-lite"/>
    </source>
</evidence>
<evidence type="ECO:0000256" key="7">
    <source>
        <dbReference type="ARBA" id="ARBA00023065"/>
    </source>
</evidence>
<proteinExistence type="predicted"/>
<dbReference type="Proteomes" id="UP001596045">
    <property type="component" value="Unassembled WGS sequence"/>
</dbReference>
<sequence length="377" mass="39512">MKKTLLAIAVLGTISTVASAQTNVTIYGVIDTAIRFTNNQVTSTGTLGKQTAMTEGSFQGSRIGFKGSEDLGGGTSAIFQLENGFQSNNGATDQQGQIFGRQAFVGLRSKTLGEFTVGRQYGLAFETLGNYDPLGIGNFVENEWASFLYGIRFDNTAKYTKSFGPVTAALQYSFGEQAGKTSIGSTVAGSLNYTQGTFNLGGVYQQSKDANSAEMKLGGVGTAWGVGPATLYLQVFQARRDPGFAKAASNSGGPLANTSMTSNSGNTLRRTDSVLTTGVLYQATPAMGFTLGYMYDKIKNVSSAGDKGRISSVYAVADYNLSKRTDVYVEVDRTTLGGGEIQDVNGVMPFAGSSLGAGGPNTASSRNGVGIGLRHKF</sequence>
<comment type="caution">
    <text evidence="14">The sequence shown here is derived from an EMBL/GenBank/DDBJ whole genome shotgun (WGS) entry which is preliminary data.</text>
</comment>
<dbReference type="SUPFAM" id="SSF56935">
    <property type="entry name" value="Porins"/>
    <property type="match status" value="1"/>
</dbReference>
<keyword evidence="15" id="KW-1185">Reference proteome</keyword>
<reference evidence="15" key="1">
    <citation type="journal article" date="2019" name="Int. J. Syst. Evol. Microbiol.">
        <title>The Global Catalogue of Microorganisms (GCM) 10K type strain sequencing project: providing services to taxonomists for standard genome sequencing and annotation.</title>
        <authorList>
            <consortium name="The Broad Institute Genomics Platform"/>
            <consortium name="The Broad Institute Genome Sequencing Center for Infectious Disease"/>
            <person name="Wu L."/>
            <person name="Ma J."/>
        </authorList>
    </citation>
    <scope>NUCLEOTIDE SEQUENCE [LARGE SCALE GENOMIC DNA]</scope>
    <source>
        <strain evidence="15">JCM 17066</strain>
    </source>
</reference>
<keyword evidence="7" id="KW-0406">Ion transport</keyword>
<protein>
    <submittedName>
        <fullName evidence="14">Porin</fullName>
    </submittedName>
</protein>
<keyword evidence="3" id="KW-0813">Transport</keyword>
<dbReference type="PRINTS" id="PR00184">
    <property type="entry name" value="NEISSPPORIN"/>
</dbReference>
<feature type="signal peptide" evidence="12">
    <location>
        <begin position="1"/>
        <end position="20"/>
    </location>
</feature>
<dbReference type="CDD" id="cd00342">
    <property type="entry name" value="gram_neg_porins"/>
    <property type="match status" value="1"/>
</dbReference>
<keyword evidence="4" id="KW-1134">Transmembrane beta strand</keyword>
<comment type="subunit">
    <text evidence="2">Homotrimer.</text>
</comment>
<dbReference type="PANTHER" id="PTHR34501:SF9">
    <property type="entry name" value="MAJOR OUTER MEMBRANE PROTEIN P.IA"/>
    <property type="match status" value="1"/>
</dbReference>
<feature type="compositionally biased region" description="Polar residues" evidence="11">
    <location>
        <begin position="248"/>
        <end position="266"/>
    </location>
</feature>
<organism evidence="14 15">
    <name type="scientific">Paraherbaspirillum soli</name>
    <dbReference type="NCBI Taxonomy" id="631222"/>
    <lineage>
        <taxon>Bacteria</taxon>
        <taxon>Pseudomonadati</taxon>
        <taxon>Pseudomonadota</taxon>
        <taxon>Betaproteobacteria</taxon>
        <taxon>Burkholderiales</taxon>
        <taxon>Oxalobacteraceae</taxon>
        <taxon>Paraherbaspirillum</taxon>
    </lineage>
</organism>
<gene>
    <name evidence="14" type="ORF">ACFPM8_10940</name>
</gene>
<dbReference type="PRINTS" id="PR00182">
    <property type="entry name" value="ECOLNEIPORIN"/>
</dbReference>
<evidence type="ECO:0000256" key="1">
    <source>
        <dbReference type="ARBA" id="ARBA00004571"/>
    </source>
</evidence>
<dbReference type="InterPro" id="IPR050298">
    <property type="entry name" value="Gram-neg_bact_OMP"/>
</dbReference>
<evidence type="ECO:0000313" key="14">
    <source>
        <dbReference type="EMBL" id="MFC5474472.1"/>
    </source>
</evidence>
<comment type="subcellular location">
    <subcellularLocation>
        <location evidence="1">Cell outer membrane</location>
        <topology evidence="1">Multi-pass membrane protein</topology>
    </subcellularLocation>
</comment>
<dbReference type="Pfam" id="PF13609">
    <property type="entry name" value="Porin_4"/>
    <property type="match status" value="1"/>
</dbReference>
<evidence type="ECO:0000256" key="4">
    <source>
        <dbReference type="ARBA" id="ARBA00022452"/>
    </source>
</evidence>
<evidence type="ECO:0000256" key="3">
    <source>
        <dbReference type="ARBA" id="ARBA00022448"/>
    </source>
</evidence>
<keyword evidence="5" id="KW-0812">Transmembrane</keyword>
<evidence type="ECO:0000256" key="10">
    <source>
        <dbReference type="ARBA" id="ARBA00023237"/>
    </source>
</evidence>
<dbReference type="InterPro" id="IPR033900">
    <property type="entry name" value="Gram_neg_porin_domain"/>
</dbReference>
<keyword evidence="9" id="KW-0472">Membrane</keyword>
<evidence type="ECO:0000313" key="15">
    <source>
        <dbReference type="Proteomes" id="UP001596045"/>
    </source>
</evidence>
<accession>A0ABW0MBW1</accession>
<keyword evidence="10" id="KW-0998">Cell outer membrane</keyword>
<dbReference type="PANTHER" id="PTHR34501">
    <property type="entry name" value="PROTEIN YDDL-RELATED"/>
    <property type="match status" value="1"/>
</dbReference>
<keyword evidence="8" id="KW-0626">Porin</keyword>